<dbReference type="Proteomes" id="UP001196980">
    <property type="component" value="Unassembled WGS sequence"/>
</dbReference>
<sequence length="196" mass="21441">MVSDLKISYSCNMSSLPAIESAEASPGKSKLQTMPDGKMIFDALNTDRIRLLDTIRDLNVIKNRVENGLALLVSQFQVGDIITWNTRKRSQKGRVVKIVVSKFSMGGVEAAFEVARILKDGSEHKESCVVENWQNPMLVTARAVARALATAERVLTPEVNKAVAELHTHDDAVREVVCAPSSLIDLLDDAPVSEPV</sequence>
<reference evidence="1 2" key="1">
    <citation type="journal article" date="2020" name="J Geophys Res Biogeosci">
        <title>Magnetotaxis as an Adaptation to Enable Bacterial Shuttling of Microbial Sulfur and Sulfur Cycling Across Aquatic Oxic#Anoxic Interfaces.</title>
        <authorList>
            <person name="Li J."/>
            <person name="Liu P."/>
            <person name="Wang J."/>
            <person name="Roberts A.P."/>
            <person name="Pan Y."/>
        </authorList>
    </citation>
    <scope>NUCLEOTIDE SEQUENCE [LARGE SCALE GENOMIC DNA]</scope>
    <source>
        <strain evidence="1 2">MYR-1_YQ</strain>
    </source>
</reference>
<comment type="caution">
    <text evidence="1">The sequence shown here is derived from an EMBL/GenBank/DDBJ whole genome shotgun (WGS) entry which is preliminary data.</text>
</comment>
<proteinExistence type="predicted"/>
<dbReference type="RefSeq" id="WP_218254038.1">
    <property type="nucleotide sequence ID" value="NZ_JABXWD010000583.1"/>
</dbReference>
<keyword evidence="2" id="KW-1185">Reference proteome</keyword>
<organism evidence="1 2">
    <name type="scientific">Candidatus Magnetobacterium casense</name>
    <dbReference type="NCBI Taxonomy" id="1455061"/>
    <lineage>
        <taxon>Bacteria</taxon>
        <taxon>Pseudomonadati</taxon>
        <taxon>Nitrospirota</taxon>
        <taxon>Thermodesulfovibrionia</taxon>
        <taxon>Thermodesulfovibrionales</taxon>
        <taxon>Candidatus Magnetobacteriaceae</taxon>
        <taxon>Candidatus Magnetobacterium</taxon>
    </lineage>
</organism>
<evidence type="ECO:0000313" key="2">
    <source>
        <dbReference type="Proteomes" id="UP001196980"/>
    </source>
</evidence>
<name>A0ABS6S3J7_9BACT</name>
<gene>
    <name evidence="1" type="ORF">HWQ67_17755</name>
</gene>
<feature type="non-terminal residue" evidence="1">
    <location>
        <position position="196"/>
    </location>
</feature>
<accession>A0ABS6S3J7</accession>
<dbReference type="EMBL" id="JABXWD010000583">
    <property type="protein sequence ID" value="MBV6343421.1"/>
    <property type="molecule type" value="Genomic_DNA"/>
</dbReference>
<evidence type="ECO:0000313" key="1">
    <source>
        <dbReference type="EMBL" id="MBV6343421.1"/>
    </source>
</evidence>
<protein>
    <submittedName>
        <fullName evidence="1">Uncharacterized protein</fullName>
    </submittedName>
</protein>